<dbReference type="PROSITE" id="PS50294">
    <property type="entry name" value="WD_REPEATS_REGION"/>
    <property type="match status" value="2"/>
</dbReference>
<dbReference type="STRING" id="568069.A0A1J1J1W3"/>
<dbReference type="InterPro" id="IPR036322">
    <property type="entry name" value="WD40_repeat_dom_sf"/>
</dbReference>
<dbReference type="PROSITE" id="PS50082">
    <property type="entry name" value="WD_REPEATS_2"/>
    <property type="match status" value="3"/>
</dbReference>
<comment type="subcellular location">
    <subcellularLocation>
        <location evidence="1">Nucleus</location>
    </subcellularLocation>
</comment>
<keyword evidence="13" id="KW-1185">Reference proteome</keyword>
<evidence type="ECO:0000256" key="9">
    <source>
        <dbReference type="PROSITE-ProRule" id="PRU00221"/>
    </source>
</evidence>
<dbReference type="SMART" id="SM00320">
    <property type="entry name" value="WD40"/>
    <property type="match status" value="5"/>
</dbReference>
<dbReference type="Pfam" id="PF24105">
    <property type="entry name" value="Beta-prop_CAF1B_HIR1"/>
    <property type="match status" value="1"/>
</dbReference>
<dbReference type="InterPro" id="IPR055410">
    <property type="entry name" value="Beta-prop_CAF1B_HIR1"/>
</dbReference>
<dbReference type="GO" id="GO:0005634">
    <property type="term" value="C:nucleus"/>
    <property type="evidence" value="ECO:0007669"/>
    <property type="project" value="UniProtKB-SubCell"/>
</dbReference>
<evidence type="ECO:0000256" key="3">
    <source>
        <dbReference type="ARBA" id="ARBA00022574"/>
    </source>
</evidence>
<keyword evidence="5" id="KW-0227">DNA damage</keyword>
<keyword evidence="7" id="KW-0234">DNA repair</keyword>
<feature type="repeat" description="WD" evidence="9">
    <location>
        <begin position="63"/>
        <end position="104"/>
    </location>
</feature>
<dbReference type="GO" id="GO:0006334">
    <property type="term" value="P:nucleosome assembly"/>
    <property type="evidence" value="ECO:0007669"/>
    <property type="project" value="TreeGrafter"/>
</dbReference>
<evidence type="ECO:0000256" key="8">
    <source>
        <dbReference type="ARBA" id="ARBA00023242"/>
    </source>
</evidence>
<evidence type="ECO:0000313" key="13">
    <source>
        <dbReference type="Proteomes" id="UP000183832"/>
    </source>
</evidence>
<evidence type="ECO:0000256" key="6">
    <source>
        <dbReference type="ARBA" id="ARBA00022853"/>
    </source>
</evidence>
<dbReference type="GO" id="GO:0006281">
    <property type="term" value="P:DNA repair"/>
    <property type="evidence" value="ECO:0007669"/>
    <property type="project" value="UniProtKB-KW"/>
</dbReference>
<evidence type="ECO:0000259" key="11">
    <source>
        <dbReference type="Pfam" id="PF24105"/>
    </source>
</evidence>
<evidence type="ECO:0000256" key="1">
    <source>
        <dbReference type="ARBA" id="ARBA00004123"/>
    </source>
</evidence>
<dbReference type="InterPro" id="IPR001680">
    <property type="entry name" value="WD40_rpt"/>
</dbReference>
<comment type="similarity">
    <text evidence="2">Belongs to the WD repeat HIR1 family.</text>
</comment>
<organism evidence="12 13">
    <name type="scientific">Clunio marinus</name>
    <dbReference type="NCBI Taxonomy" id="568069"/>
    <lineage>
        <taxon>Eukaryota</taxon>
        <taxon>Metazoa</taxon>
        <taxon>Ecdysozoa</taxon>
        <taxon>Arthropoda</taxon>
        <taxon>Hexapoda</taxon>
        <taxon>Insecta</taxon>
        <taxon>Pterygota</taxon>
        <taxon>Neoptera</taxon>
        <taxon>Endopterygota</taxon>
        <taxon>Diptera</taxon>
        <taxon>Nematocera</taxon>
        <taxon>Chironomoidea</taxon>
        <taxon>Chironomidae</taxon>
        <taxon>Clunio</taxon>
    </lineage>
</organism>
<evidence type="ECO:0000256" key="2">
    <source>
        <dbReference type="ARBA" id="ARBA00007306"/>
    </source>
</evidence>
<dbReference type="Gene3D" id="2.130.10.10">
    <property type="entry name" value="YVTN repeat-like/Quinoprotein amine dehydrogenase"/>
    <property type="match status" value="2"/>
</dbReference>
<evidence type="ECO:0000256" key="5">
    <source>
        <dbReference type="ARBA" id="ARBA00022763"/>
    </source>
</evidence>
<protein>
    <submittedName>
        <fullName evidence="12">CLUMA_CG019620, isoform A</fullName>
    </submittedName>
</protein>
<keyword evidence="6" id="KW-0156">Chromatin regulator</keyword>
<evidence type="ECO:0000313" key="12">
    <source>
        <dbReference type="EMBL" id="CRL06429.1"/>
    </source>
</evidence>
<feature type="domain" description="CAF1B/HIR1 beta-propeller" evidence="11">
    <location>
        <begin position="1"/>
        <end position="383"/>
    </location>
</feature>
<accession>A0A1J1J1W3</accession>
<keyword evidence="4" id="KW-0677">Repeat</keyword>
<feature type="repeat" description="WD" evidence="9">
    <location>
        <begin position="167"/>
        <end position="208"/>
    </location>
</feature>
<feature type="region of interest" description="Disordered" evidence="10">
    <location>
        <begin position="517"/>
        <end position="598"/>
    </location>
</feature>
<keyword evidence="8" id="KW-0539">Nucleus</keyword>
<feature type="repeat" description="WD" evidence="9">
    <location>
        <begin position="125"/>
        <end position="166"/>
    </location>
</feature>
<dbReference type="InterPro" id="IPR045145">
    <property type="entry name" value="PTHR15271"/>
</dbReference>
<dbReference type="PANTHER" id="PTHR15271">
    <property type="entry name" value="CHROMATIN ASSEMBLY FACTOR 1 SUBUNIT B"/>
    <property type="match status" value="1"/>
</dbReference>
<dbReference type="AlphaFoldDB" id="A0A1J1J1W3"/>
<dbReference type="GO" id="GO:0033186">
    <property type="term" value="C:CAF-1 complex"/>
    <property type="evidence" value="ECO:0007669"/>
    <property type="project" value="TreeGrafter"/>
</dbReference>
<gene>
    <name evidence="12" type="ORF">CLUMA_CG019620</name>
</gene>
<dbReference type="GO" id="GO:0006335">
    <property type="term" value="P:DNA replication-dependent chromatin assembly"/>
    <property type="evidence" value="ECO:0007669"/>
    <property type="project" value="InterPro"/>
</dbReference>
<proteinExistence type="inferred from homology"/>
<dbReference type="InterPro" id="IPR019775">
    <property type="entry name" value="WD40_repeat_CS"/>
</dbReference>
<dbReference type="PROSITE" id="PS00678">
    <property type="entry name" value="WD_REPEATS_1"/>
    <property type="match status" value="1"/>
</dbReference>
<dbReference type="OrthoDB" id="71227at2759"/>
<evidence type="ECO:0000256" key="4">
    <source>
        <dbReference type="ARBA" id="ARBA00022737"/>
    </source>
</evidence>
<sequence>MKCSIPEISWHNKDPVLSVDFQPKSDHTDALLRLASGGSDSHVLIWYVNYDENLAKIELAADLTRHQRAVNCVRWSPSGEYLASCDDESFVFIWRMKPEAETATIFDRDDGSQSDKETWLTYKTLRGHTEDVYDLSWSYDSQFLISGSVDNSAVIWDVHKAKSITKLVEHKGFVQGVAWDPLDKFIATLSTDRYLRFFDTQSKKIIQRINKLMLPVKPESPFHQKTIRMFHDDTLQTFFRRLCFSPDGNIIVVPAGIAEVEGSNMKPLNTTYIFTRNNLKTPSIILPSPDNFSVAIRFCPQLFKLRKSESEPIIPLPYRMIFAIATKSSLYFYDTQQKLPFALISNIHYTRLTDITWSSDGCTLMVSSTDGYCSIVQFAKGELGEIYSDETINEIINRSVVKNELEKQNKKKRKRKSRKHSALDKSIVNDDAMEVDEVSENISISNLPESIKEIIPVDKIIKSNEIFSPEKQIGTPVTPIQVRKFPRTVDDAMNETEKLTPTKDKSEVEEVKTPKSNFSFMTNKSPMPIEIRRQPRVVNPSTTPKPTNIDGDEWPKPLSSESPMDRKIPTPIENKTPKTPRRIELKTISTPKSKKKIL</sequence>
<dbReference type="Proteomes" id="UP000183832">
    <property type="component" value="Unassembled WGS sequence"/>
</dbReference>
<evidence type="ECO:0000256" key="10">
    <source>
        <dbReference type="SAM" id="MobiDB-lite"/>
    </source>
</evidence>
<reference evidence="12 13" key="1">
    <citation type="submission" date="2015-04" db="EMBL/GenBank/DDBJ databases">
        <authorList>
            <person name="Syromyatnikov M.Y."/>
            <person name="Popov V.N."/>
        </authorList>
    </citation>
    <scope>NUCLEOTIDE SEQUENCE [LARGE SCALE GENOMIC DNA]</scope>
</reference>
<keyword evidence="3 9" id="KW-0853">WD repeat</keyword>
<dbReference type="PANTHER" id="PTHR15271:SF4">
    <property type="entry name" value="CHROMATIN ASSEMBLY FACTOR 1 SUBUNIT B"/>
    <property type="match status" value="1"/>
</dbReference>
<evidence type="ECO:0000256" key="7">
    <source>
        <dbReference type="ARBA" id="ARBA00023204"/>
    </source>
</evidence>
<name>A0A1J1J1W3_9DIPT</name>
<dbReference type="EMBL" id="CVRI01000067">
    <property type="protein sequence ID" value="CRL06429.1"/>
    <property type="molecule type" value="Genomic_DNA"/>
</dbReference>
<dbReference type="SUPFAM" id="SSF50978">
    <property type="entry name" value="WD40 repeat-like"/>
    <property type="match status" value="1"/>
</dbReference>
<dbReference type="InterPro" id="IPR015943">
    <property type="entry name" value="WD40/YVTN_repeat-like_dom_sf"/>
</dbReference>